<evidence type="ECO:0000256" key="2">
    <source>
        <dbReference type="ARBA" id="ARBA00022692"/>
    </source>
</evidence>
<dbReference type="GO" id="GO:0005886">
    <property type="term" value="C:plasma membrane"/>
    <property type="evidence" value="ECO:0007669"/>
    <property type="project" value="TreeGrafter"/>
</dbReference>
<reference evidence="6" key="1">
    <citation type="journal article" date="2021" name="IMA Fungus">
        <title>Genomic characterization of three marine fungi, including Emericellopsis atlantica sp. nov. with signatures of a generalist lifestyle and marine biomass degradation.</title>
        <authorList>
            <person name="Hagestad O.C."/>
            <person name="Hou L."/>
            <person name="Andersen J.H."/>
            <person name="Hansen E.H."/>
            <person name="Altermark B."/>
            <person name="Li C."/>
            <person name="Kuhnert E."/>
            <person name="Cox R.J."/>
            <person name="Crous P.W."/>
            <person name="Spatafora J.W."/>
            <person name="Lail K."/>
            <person name="Amirebrahimi M."/>
            <person name="Lipzen A."/>
            <person name="Pangilinan J."/>
            <person name="Andreopoulos W."/>
            <person name="Hayes R.D."/>
            <person name="Ng V."/>
            <person name="Grigoriev I.V."/>
            <person name="Jackson S.A."/>
            <person name="Sutton T.D.S."/>
            <person name="Dobson A.D.W."/>
            <person name="Rama T."/>
        </authorList>
    </citation>
    <scope>NUCLEOTIDE SEQUENCE</scope>
    <source>
        <strain evidence="6">TRa018bII</strain>
    </source>
</reference>
<comment type="subcellular location">
    <subcellularLocation>
        <location evidence="1">Membrane</location>
        <topology evidence="1">Multi-pass membrane protein</topology>
    </subcellularLocation>
</comment>
<organism evidence="6 7">
    <name type="scientific">Amylocarpus encephaloides</name>
    <dbReference type="NCBI Taxonomy" id="45428"/>
    <lineage>
        <taxon>Eukaryota</taxon>
        <taxon>Fungi</taxon>
        <taxon>Dikarya</taxon>
        <taxon>Ascomycota</taxon>
        <taxon>Pezizomycotina</taxon>
        <taxon>Leotiomycetes</taxon>
        <taxon>Helotiales</taxon>
        <taxon>Helotiales incertae sedis</taxon>
        <taxon>Amylocarpus</taxon>
    </lineage>
</organism>
<dbReference type="PANTHER" id="PTHR31465">
    <property type="entry name" value="PROTEIN RTA1-RELATED"/>
    <property type="match status" value="1"/>
</dbReference>
<feature type="transmembrane region" description="Helical" evidence="5">
    <location>
        <begin position="116"/>
        <end position="138"/>
    </location>
</feature>
<evidence type="ECO:0000313" key="7">
    <source>
        <dbReference type="Proteomes" id="UP000824998"/>
    </source>
</evidence>
<keyword evidence="2 5" id="KW-0812">Transmembrane</keyword>
<evidence type="ECO:0000256" key="4">
    <source>
        <dbReference type="ARBA" id="ARBA00023136"/>
    </source>
</evidence>
<name>A0A9P8C607_9HELO</name>
<comment type="caution">
    <text evidence="6">The sequence shown here is derived from an EMBL/GenBank/DDBJ whole genome shotgun (WGS) entry which is preliminary data.</text>
</comment>
<gene>
    <name evidence="6" type="ORF">BJ875DRAFT_530777</name>
</gene>
<dbReference type="PANTHER" id="PTHR31465:SF9">
    <property type="entry name" value="SPHINGOID LONG-CHAIN BASE TRANSPORTER RSB1"/>
    <property type="match status" value="1"/>
</dbReference>
<evidence type="ECO:0000256" key="5">
    <source>
        <dbReference type="SAM" id="Phobius"/>
    </source>
</evidence>
<feature type="transmembrane region" description="Helical" evidence="5">
    <location>
        <begin position="43"/>
        <end position="63"/>
    </location>
</feature>
<feature type="transmembrane region" description="Helical" evidence="5">
    <location>
        <begin position="84"/>
        <end position="104"/>
    </location>
</feature>
<dbReference type="GO" id="GO:0000324">
    <property type="term" value="C:fungal-type vacuole"/>
    <property type="evidence" value="ECO:0007669"/>
    <property type="project" value="TreeGrafter"/>
</dbReference>
<dbReference type="OrthoDB" id="4521223at2759"/>
<dbReference type="AlphaFoldDB" id="A0A9P8C607"/>
<feature type="transmembrane region" description="Helical" evidence="5">
    <location>
        <begin position="201"/>
        <end position="225"/>
    </location>
</feature>
<keyword evidence="3 5" id="KW-1133">Transmembrane helix</keyword>
<dbReference type="InterPro" id="IPR007568">
    <property type="entry name" value="RTA1"/>
</dbReference>
<feature type="transmembrane region" description="Helical" evidence="5">
    <location>
        <begin position="159"/>
        <end position="181"/>
    </location>
</feature>
<dbReference type="Proteomes" id="UP000824998">
    <property type="component" value="Unassembled WGS sequence"/>
</dbReference>
<evidence type="ECO:0000256" key="3">
    <source>
        <dbReference type="ARBA" id="ARBA00022989"/>
    </source>
</evidence>
<evidence type="ECO:0000313" key="6">
    <source>
        <dbReference type="EMBL" id="KAG9234780.1"/>
    </source>
</evidence>
<evidence type="ECO:0000256" key="1">
    <source>
        <dbReference type="ARBA" id="ARBA00004141"/>
    </source>
</evidence>
<accession>A0A9P8C607</accession>
<dbReference type="Pfam" id="PF04479">
    <property type="entry name" value="RTA1"/>
    <property type="match status" value="1"/>
</dbReference>
<dbReference type="EMBL" id="MU251452">
    <property type="protein sequence ID" value="KAG9234780.1"/>
    <property type="molecule type" value="Genomic_DNA"/>
</dbReference>
<protein>
    <submittedName>
        <fullName evidence="6">RTA1 like protein-domain-containing protein</fullName>
    </submittedName>
</protein>
<keyword evidence="7" id="KW-1185">Reference proteome</keyword>
<keyword evidence="4 5" id="KW-0472">Membrane</keyword>
<sequence>MPLSPAKPLLIHFNRMIPHGVYPNCTLQVDCDLTSYVTAQISYYPSLTGNILYLGIIAILLLVHIGQGKRETVEKMDIFHCDGVWIGVDLFSLVLQAVGGGLSATANTVDEGWTGVHVMAVGLAFQVFSLVVFSGLCAELASRVHRSPNHQGREEKQQCNIHTFELGPAAATVLILVRSIYRYAELAEGFKGRLANGETPLMIFEGVMMILACLCLTILHPGWVLRGGCPRKLEGGRGGEGNELMGMVGKINGIPGGKSGYMNMDR</sequence>
<proteinExistence type="predicted"/>